<gene>
    <name evidence="2" type="ORF">WALSEDRAFT_29162</name>
</gene>
<sequence length="123" mass="14000">MKTNFIALASTLLIATTAFAVSIHDDKRTPVYISLEDQYEVNLEQRLNSKIKVEDFLFLNDQVEFEADKNEIEALIKRLVIALEDGGDNEADEDDKRGLDLDVKILKADKEEITGKHNYGAWK</sequence>
<dbReference type="RefSeq" id="XP_006958940.1">
    <property type="nucleotide sequence ID" value="XM_006958878.1"/>
</dbReference>
<keyword evidence="3" id="KW-1185">Reference proteome</keyword>
<dbReference type="KEGG" id="wse:WALSEDRAFT_29162"/>
<reference evidence="2 3" key="1">
    <citation type="journal article" date="2012" name="Fungal Genet. Biol.">
        <title>The genome of the xerotolerant mold Wallemia sebi reveals adaptations to osmotic stress and suggests cryptic sexual reproduction.</title>
        <authorList>
            <person name="Padamsee M."/>
            <person name="Kumar T.K.A."/>
            <person name="Riley R."/>
            <person name="Binder M."/>
            <person name="Boyd A."/>
            <person name="Calvo A.M."/>
            <person name="Furukawa K."/>
            <person name="Hesse C."/>
            <person name="Hohmann S."/>
            <person name="James T.Y."/>
            <person name="LaButti K."/>
            <person name="Lapidus A."/>
            <person name="Lindquist E."/>
            <person name="Lucas S."/>
            <person name="Miller K."/>
            <person name="Shantappa S."/>
            <person name="Grigoriev I.V."/>
            <person name="Hibbett D.S."/>
            <person name="McLaughlin D.J."/>
            <person name="Spatafora J.W."/>
            <person name="Aime M.C."/>
        </authorList>
    </citation>
    <scope>NUCLEOTIDE SEQUENCE [LARGE SCALE GENOMIC DNA]</scope>
    <source>
        <strain evidence="3">ATCC MYA-4683 / CBS 633.66</strain>
    </source>
</reference>
<evidence type="ECO:0000313" key="2">
    <source>
        <dbReference type="EMBL" id="EIM20947.1"/>
    </source>
</evidence>
<dbReference type="InParanoid" id="I4YAF5"/>
<dbReference type="HOGENOM" id="CLU_2016980_0_0_1"/>
<accession>I4YAF5</accession>
<dbReference type="Proteomes" id="UP000005242">
    <property type="component" value="Unassembled WGS sequence"/>
</dbReference>
<proteinExistence type="predicted"/>
<dbReference type="AlphaFoldDB" id="I4YAF5"/>
<name>I4YAF5_WALMC</name>
<keyword evidence="1" id="KW-0732">Signal</keyword>
<feature type="signal peptide" evidence="1">
    <location>
        <begin position="1"/>
        <end position="20"/>
    </location>
</feature>
<evidence type="ECO:0000256" key="1">
    <source>
        <dbReference type="SAM" id="SignalP"/>
    </source>
</evidence>
<organism evidence="2 3">
    <name type="scientific">Wallemia mellicola (strain ATCC MYA-4683 / CBS 633.66)</name>
    <name type="common">Wallemia sebi (CBS 633.66)</name>
    <dbReference type="NCBI Taxonomy" id="671144"/>
    <lineage>
        <taxon>Eukaryota</taxon>
        <taxon>Fungi</taxon>
        <taxon>Dikarya</taxon>
        <taxon>Basidiomycota</taxon>
        <taxon>Wallemiomycotina</taxon>
        <taxon>Wallemiomycetes</taxon>
        <taxon>Wallemiales</taxon>
        <taxon>Wallemiaceae</taxon>
        <taxon>Wallemia</taxon>
    </lineage>
</organism>
<dbReference type="GeneID" id="18471083"/>
<dbReference type="EMBL" id="JH668235">
    <property type="protein sequence ID" value="EIM20947.1"/>
    <property type="molecule type" value="Genomic_DNA"/>
</dbReference>
<protein>
    <submittedName>
        <fullName evidence="2">Uncharacterized protein</fullName>
    </submittedName>
</protein>
<evidence type="ECO:0000313" key="3">
    <source>
        <dbReference type="Proteomes" id="UP000005242"/>
    </source>
</evidence>
<feature type="chain" id="PRO_5003697546" evidence="1">
    <location>
        <begin position="21"/>
        <end position="123"/>
    </location>
</feature>